<dbReference type="Proteomes" id="UP000467130">
    <property type="component" value="Chromosome"/>
</dbReference>
<dbReference type="AlphaFoldDB" id="A0A7I7Q900"/>
<name>A0A7I7Q900_9MYCO</name>
<evidence type="ECO:0000313" key="1">
    <source>
        <dbReference type="EMBL" id="BBY22621.1"/>
    </source>
</evidence>
<gene>
    <name evidence="1" type="ORF">MSTO_28260</name>
</gene>
<sequence>MATWLPLAGIEGAVIDGVAPESGPIVTAACASGRDAEHPAIKSTPVASIAGCFRNRAIGIMNSQGCGTVANR</sequence>
<protein>
    <submittedName>
        <fullName evidence="1">Uncharacterized protein</fullName>
    </submittedName>
</protein>
<keyword evidence="2" id="KW-1185">Reference proteome</keyword>
<evidence type="ECO:0000313" key="2">
    <source>
        <dbReference type="Proteomes" id="UP000467130"/>
    </source>
</evidence>
<accession>A0A7I7Q900</accession>
<dbReference type="EMBL" id="AP022587">
    <property type="protein sequence ID" value="BBY22621.1"/>
    <property type="molecule type" value="Genomic_DNA"/>
</dbReference>
<dbReference type="KEGG" id="msto:MSTO_28260"/>
<proteinExistence type="predicted"/>
<organism evidence="1 2">
    <name type="scientific">Mycobacterium stomatepiae</name>
    <dbReference type="NCBI Taxonomy" id="470076"/>
    <lineage>
        <taxon>Bacteria</taxon>
        <taxon>Bacillati</taxon>
        <taxon>Actinomycetota</taxon>
        <taxon>Actinomycetes</taxon>
        <taxon>Mycobacteriales</taxon>
        <taxon>Mycobacteriaceae</taxon>
        <taxon>Mycobacterium</taxon>
        <taxon>Mycobacterium simiae complex</taxon>
    </lineage>
</organism>
<reference evidence="1 2" key="1">
    <citation type="journal article" date="2019" name="Emerg. Microbes Infect.">
        <title>Comprehensive subspecies identification of 175 nontuberculous mycobacteria species based on 7547 genomic profiles.</title>
        <authorList>
            <person name="Matsumoto Y."/>
            <person name="Kinjo T."/>
            <person name="Motooka D."/>
            <person name="Nabeya D."/>
            <person name="Jung N."/>
            <person name="Uechi K."/>
            <person name="Horii T."/>
            <person name="Iida T."/>
            <person name="Fujita J."/>
            <person name="Nakamura S."/>
        </authorList>
    </citation>
    <scope>NUCLEOTIDE SEQUENCE [LARGE SCALE GENOMIC DNA]</scope>
    <source>
        <strain evidence="1 2">JCM 17783</strain>
    </source>
</reference>